<comment type="caution">
    <text evidence="1">The sequence shown here is derived from an EMBL/GenBank/DDBJ whole genome shotgun (WGS) entry which is preliminary data.</text>
</comment>
<dbReference type="InterPro" id="IPR036866">
    <property type="entry name" value="RibonucZ/Hydroxyglut_hydro"/>
</dbReference>
<dbReference type="EMBL" id="QGHD01000001">
    <property type="protein sequence ID" value="PWL04245.1"/>
    <property type="molecule type" value="Genomic_DNA"/>
</dbReference>
<evidence type="ECO:0000313" key="1">
    <source>
        <dbReference type="EMBL" id="PWL04245.1"/>
    </source>
</evidence>
<accession>A0ABX5LUV8</accession>
<protein>
    <submittedName>
        <fullName evidence="1">Ribonuclease Z</fullName>
    </submittedName>
</protein>
<organism evidence="1 2">
    <name type="scientific">Hallerella porci</name>
    <dbReference type="NCBI Taxonomy" id="1945871"/>
    <lineage>
        <taxon>Bacteria</taxon>
        <taxon>Pseudomonadati</taxon>
        <taxon>Fibrobacterota</taxon>
        <taxon>Fibrobacteria</taxon>
        <taxon>Fibrobacterales</taxon>
        <taxon>Fibrobacteraceae</taxon>
        <taxon>Hallerella</taxon>
    </lineage>
</organism>
<reference evidence="1 2" key="1">
    <citation type="submission" date="2018-05" db="EMBL/GenBank/DDBJ databases">
        <title>Animal gut microbial communities from fecal samples from Wisconsin, USA.</title>
        <authorList>
            <person name="Neumann A."/>
        </authorList>
    </citation>
    <scope>NUCLEOTIDE SEQUENCE [LARGE SCALE GENOMIC DNA]</scope>
    <source>
        <strain evidence="1 2">UWS4</strain>
    </source>
</reference>
<name>A0ABX5LUV8_9BACT</name>
<keyword evidence="2" id="KW-1185">Reference proteome</keyword>
<dbReference type="PANTHER" id="PTHR46504">
    <property type="entry name" value="TRNASE Z TRZ1"/>
    <property type="match status" value="1"/>
</dbReference>
<dbReference type="SUPFAM" id="SSF56281">
    <property type="entry name" value="Metallo-hydrolase/oxidoreductase"/>
    <property type="match status" value="1"/>
</dbReference>
<dbReference type="Gene3D" id="3.60.15.10">
    <property type="entry name" value="Ribonuclease Z/Hydroxyacylglutathione hydrolase-like"/>
    <property type="match status" value="1"/>
</dbReference>
<dbReference type="PANTHER" id="PTHR46504:SF2">
    <property type="entry name" value="TRNASE Z TRZ1"/>
    <property type="match status" value="1"/>
</dbReference>
<dbReference type="RefSeq" id="WP_106198090.1">
    <property type="nucleotide sequence ID" value="NZ_JAXEIU010000055.1"/>
</dbReference>
<dbReference type="Proteomes" id="UP000245523">
    <property type="component" value="Unassembled WGS sequence"/>
</dbReference>
<evidence type="ECO:0000313" key="2">
    <source>
        <dbReference type="Proteomes" id="UP000245523"/>
    </source>
</evidence>
<gene>
    <name evidence="1" type="ORF">B0H50_101260</name>
</gene>
<proteinExistence type="predicted"/>
<sequence>MQENKSLHNALRQVRLHAGKVRLCGFSVSGLATYLQLPELDFCVDMGECPVSAIGINHVFLTHAHGDHSRCLMRHHSLRRMMGVERPSVYYIPKDLVKSAEEWIHSEAMFEGVPEARFKLPKIVPMEAGEKVTLAYRKDLMLEAFPVKHAQVGKHFLPSMGVTLYNHKNKLKEEFLGLEPAEIIKLRADGVNITREVFDPLITFMGDSLGENLNDPALNAIWDSEVLVSECTFVDDDEEEMAQKKGHTHISAIVNALNAHKETMKCKFIVLNHFSMKYSAEHILESIQNKIPEEFREKIIAFI</sequence>